<dbReference type="Proteomes" id="UP000093000">
    <property type="component" value="Unassembled WGS sequence"/>
</dbReference>
<dbReference type="GO" id="GO:0003908">
    <property type="term" value="F:methylated-DNA-[protein]-cysteine S-methyltransferase activity"/>
    <property type="evidence" value="ECO:0007669"/>
    <property type="project" value="InterPro"/>
</dbReference>
<dbReference type="InParanoid" id="A0A1C7MWM5"/>
<dbReference type="STRING" id="101091.A0A1C7MWM5"/>
<dbReference type="Pfam" id="PF02870">
    <property type="entry name" value="Methyltransf_1N"/>
    <property type="match status" value="1"/>
</dbReference>
<dbReference type="OrthoDB" id="2288411at2759"/>
<reference evidence="2 3" key="1">
    <citation type="submission" date="2016-03" db="EMBL/GenBank/DDBJ databases">
        <title>Choanephora cucurbitarum.</title>
        <authorList>
            <person name="Min B."/>
            <person name="Park H."/>
            <person name="Park J.-H."/>
            <person name="Shin H.-D."/>
            <person name="Choi I.-G."/>
        </authorList>
    </citation>
    <scope>NUCLEOTIDE SEQUENCE [LARGE SCALE GENOMIC DNA]</scope>
    <source>
        <strain evidence="2 3">KUS-F28377</strain>
    </source>
</reference>
<organism evidence="2 3">
    <name type="scientific">Choanephora cucurbitarum</name>
    <dbReference type="NCBI Taxonomy" id="101091"/>
    <lineage>
        <taxon>Eukaryota</taxon>
        <taxon>Fungi</taxon>
        <taxon>Fungi incertae sedis</taxon>
        <taxon>Mucoromycota</taxon>
        <taxon>Mucoromycotina</taxon>
        <taxon>Mucoromycetes</taxon>
        <taxon>Mucorales</taxon>
        <taxon>Mucorineae</taxon>
        <taxon>Choanephoraceae</taxon>
        <taxon>Choanephoroideae</taxon>
        <taxon>Choanephora</taxon>
    </lineage>
</organism>
<evidence type="ECO:0000259" key="1">
    <source>
        <dbReference type="Pfam" id="PF02870"/>
    </source>
</evidence>
<name>A0A1C7MWM5_9FUNG</name>
<proteinExistence type="predicted"/>
<dbReference type="AlphaFoldDB" id="A0A1C7MWM5"/>
<keyword evidence="3" id="KW-1185">Reference proteome</keyword>
<dbReference type="InterPro" id="IPR008332">
    <property type="entry name" value="MethylG_MeTrfase_N"/>
</dbReference>
<gene>
    <name evidence="2" type="ORF">A0J61_10773</name>
</gene>
<dbReference type="EMBL" id="LUGH01001381">
    <property type="protein sequence ID" value="OBZ81178.1"/>
    <property type="molecule type" value="Genomic_DNA"/>
</dbReference>
<feature type="domain" description="Methylguanine DNA methyltransferase ribonuclease-like" evidence="1">
    <location>
        <begin position="34"/>
        <end position="64"/>
    </location>
</feature>
<evidence type="ECO:0000313" key="2">
    <source>
        <dbReference type="EMBL" id="OBZ81178.1"/>
    </source>
</evidence>
<comment type="caution">
    <text evidence="2">The sequence shown here is derived from an EMBL/GenBank/DDBJ whole genome shotgun (WGS) entry which is preliminary data.</text>
</comment>
<sequence>MVTMDTSLPSQWVDETGAIVFSLPEAARQQSQEQKKHYWETNKQRLTKLTRDLDRYFPGKRVPFLFTYFPDDSCLEDTLAKIPFYLGLDSNGTVSDYHVLIMNRLTVLERFQDEIHWLSHHTITDRFKEDS</sequence>
<dbReference type="GO" id="GO:0006281">
    <property type="term" value="P:DNA repair"/>
    <property type="evidence" value="ECO:0007669"/>
    <property type="project" value="InterPro"/>
</dbReference>
<protein>
    <recommendedName>
        <fullName evidence="1">Methylguanine DNA methyltransferase ribonuclease-like domain-containing protein</fullName>
    </recommendedName>
</protein>
<evidence type="ECO:0000313" key="3">
    <source>
        <dbReference type="Proteomes" id="UP000093000"/>
    </source>
</evidence>
<accession>A0A1C7MWM5</accession>